<dbReference type="AlphaFoldDB" id="A0A8K0JH55"/>
<feature type="compositionally biased region" description="Polar residues" evidence="6">
    <location>
        <begin position="453"/>
        <end position="466"/>
    </location>
</feature>
<feature type="transmembrane region" description="Helical" evidence="7">
    <location>
        <begin position="343"/>
        <end position="365"/>
    </location>
</feature>
<comment type="caution">
    <text evidence="9">The sequence shown here is derived from an EMBL/GenBank/DDBJ whole genome shotgun (WGS) entry which is preliminary data.</text>
</comment>
<evidence type="ECO:0000256" key="2">
    <source>
        <dbReference type="ARBA" id="ARBA00010992"/>
    </source>
</evidence>
<dbReference type="InterPro" id="IPR005829">
    <property type="entry name" value="Sugar_transporter_CS"/>
</dbReference>
<dbReference type="PROSITE" id="PS00216">
    <property type="entry name" value="SUGAR_TRANSPORT_1"/>
    <property type="match status" value="1"/>
</dbReference>
<dbReference type="InterPro" id="IPR005828">
    <property type="entry name" value="MFS_sugar_transport-like"/>
</dbReference>
<keyword evidence="10" id="KW-1185">Reference proteome</keyword>
<sequence>MVSFSYSYLRNNTPLRYYSGRLLIASLLLTLSSGNYAFDNQAFGQTQAMVPFLRRFGELGANGKYALPADFLSYSNAFPFTVQFCGIIFGSFISERYGRRMTIFVMSIWALCCVPIILTAQGRSQFLAARCLNSLYIGMEMSTIPVFQGELVPGPVRGLAVASYQMSFSVGGFIISGICNRTSRINNDWAWRIPFLCFIVVPSVVASLIWFQPESPRWLLSKGRTEEARVSLRRLRRGNDEEVEVELQTIIEALEKERAAQRGANATYWDIFKGTNAKRTMISVLTGFFQQATGQVFSSLYGPVIVSQLGAMPTFTFTLVNTALGFVAQLFTLLFNDKIGRRTIMLVGVTIQGISMFIIAATGSLSSQTAAMKSTTLTFIIIYGIGFSGGWAPLSYVVMGEVPQQTLRQMTTRTAFGVTQITQFATAFSLPYLLYAPYANLGMKVGAWSKSTRCSNRASQPENQRNGAPRKDSNRPVHLPVTTKHSKRVRSRWAQSRQMRTSTWIRRSRASFTSRTGIPSE</sequence>
<gene>
    <name evidence="9" type="ORF">FFLO_05340</name>
</gene>
<comment type="subcellular location">
    <subcellularLocation>
        <location evidence="1">Membrane</location>
        <topology evidence="1">Multi-pass membrane protein</topology>
    </subcellularLocation>
</comment>
<feature type="transmembrane region" description="Helical" evidence="7">
    <location>
        <begin position="77"/>
        <end position="94"/>
    </location>
</feature>
<dbReference type="Gene3D" id="1.20.1250.20">
    <property type="entry name" value="MFS general substrate transporter like domains"/>
    <property type="match status" value="1"/>
</dbReference>
<comment type="similarity">
    <text evidence="2">Belongs to the major facilitator superfamily. Sugar transporter (TC 2.A.1.1) family.</text>
</comment>
<dbReference type="InterPro" id="IPR036259">
    <property type="entry name" value="MFS_trans_sf"/>
</dbReference>
<reference evidence="9" key="1">
    <citation type="submission" date="2020-04" db="EMBL/GenBank/DDBJ databases">
        <title>Analysis of mating type loci in Filobasidium floriforme.</title>
        <authorList>
            <person name="Nowrousian M."/>
        </authorList>
    </citation>
    <scope>NUCLEOTIDE SEQUENCE</scope>
    <source>
        <strain evidence="9">CBS 6242</strain>
    </source>
</reference>
<accession>A0A8K0JH55</accession>
<feature type="transmembrane region" description="Helical" evidence="7">
    <location>
        <begin position="315"/>
        <end position="336"/>
    </location>
</feature>
<keyword evidence="3 7" id="KW-0812">Transmembrane</keyword>
<feature type="region of interest" description="Disordered" evidence="6">
    <location>
        <begin position="453"/>
        <end position="501"/>
    </location>
</feature>
<feature type="transmembrane region" description="Helical" evidence="7">
    <location>
        <begin position="191"/>
        <end position="211"/>
    </location>
</feature>
<feature type="transmembrane region" description="Helical" evidence="7">
    <location>
        <begin position="377"/>
        <end position="399"/>
    </location>
</feature>
<dbReference type="EMBL" id="JABELV010000132">
    <property type="protein sequence ID" value="KAG7529892.1"/>
    <property type="molecule type" value="Genomic_DNA"/>
</dbReference>
<dbReference type="InterPro" id="IPR050360">
    <property type="entry name" value="MFS_Sugar_Transporters"/>
</dbReference>
<evidence type="ECO:0000256" key="7">
    <source>
        <dbReference type="SAM" id="Phobius"/>
    </source>
</evidence>
<proteinExistence type="inferred from homology"/>
<evidence type="ECO:0000313" key="10">
    <source>
        <dbReference type="Proteomes" id="UP000812966"/>
    </source>
</evidence>
<organism evidence="9 10">
    <name type="scientific">Filobasidium floriforme</name>
    <dbReference type="NCBI Taxonomy" id="5210"/>
    <lineage>
        <taxon>Eukaryota</taxon>
        <taxon>Fungi</taxon>
        <taxon>Dikarya</taxon>
        <taxon>Basidiomycota</taxon>
        <taxon>Agaricomycotina</taxon>
        <taxon>Tremellomycetes</taxon>
        <taxon>Filobasidiales</taxon>
        <taxon>Filobasidiaceae</taxon>
        <taxon>Filobasidium</taxon>
    </lineage>
</organism>
<protein>
    <recommendedName>
        <fullName evidence="8">Major facilitator superfamily (MFS) profile domain-containing protein</fullName>
    </recommendedName>
</protein>
<evidence type="ECO:0000256" key="6">
    <source>
        <dbReference type="SAM" id="MobiDB-lite"/>
    </source>
</evidence>
<keyword evidence="5 7" id="KW-0472">Membrane</keyword>
<dbReference type="PANTHER" id="PTHR48022">
    <property type="entry name" value="PLASTIDIC GLUCOSE TRANSPORTER 4"/>
    <property type="match status" value="1"/>
</dbReference>
<evidence type="ECO:0000256" key="1">
    <source>
        <dbReference type="ARBA" id="ARBA00004141"/>
    </source>
</evidence>
<evidence type="ECO:0000256" key="3">
    <source>
        <dbReference type="ARBA" id="ARBA00022692"/>
    </source>
</evidence>
<evidence type="ECO:0000256" key="4">
    <source>
        <dbReference type="ARBA" id="ARBA00022989"/>
    </source>
</evidence>
<dbReference type="Pfam" id="PF00083">
    <property type="entry name" value="Sugar_tr"/>
    <property type="match status" value="1"/>
</dbReference>
<dbReference type="PANTHER" id="PTHR48022:SF27">
    <property type="entry name" value="MAJOR FACILITATOR SUPERFAMILY (MFS) PROFILE DOMAIN-CONTAINING PROTEIN"/>
    <property type="match status" value="1"/>
</dbReference>
<evidence type="ECO:0000313" key="9">
    <source>
        <dbReference type="EMBL" id="KAG7529892.1"/>
    </source>
</evidence>
<name>A0A8K0JH55_9TREE</name>
<dbReference type="InterPro" id="IPR020846">
    <property type="entry name" value="MFS_dom"/>
</dbReference>
<dbReference type="PROSITE" id="PS50850">
    <property type="entry name" value="MFS"/>
    <property type="match status" value="1"/>
</dbReference>
<dbReference type="GO" id="GO:0005351">
    <property type="term" value="F:carbohydrate:proton symporter activity"/>
    <property type="evidence" value="ECO:0007669"/>
    <property type="project" value="TreeGrafter"/>
</dbReference>
<dbReference type="Proteomes" id="UP000812966">
    <property type="component" value="Unassembled WGS sequence"/>
</dbReference>
<dbReference type="GO" id="GO:0016020">
    <property type="term" value="C:membrane"/>
    <property type="evidence" value="ECO:0007669"/>
    <property type="project" value="UniProtKB-SubCell"/>
</dbReference>
<feature type="domain" description="Major facilitator superfamily (MFS) profile" evidence="8">
    <location>
        <begin position="25"/>
        <end position="464"/>
    </location>
</feature>
<feature type="transmembrane region" description="Helical" evidence="7">
    <location>
        <begin position="101"/>
        <end position="120"/>
    </location>
</feature>
<evidence type="ECO:0000259" key="8">
    <source>
        <dbReference type="PROSITE" id="PS50850"/>
    </source>
</evidence>
<evidence type="ECO:0000256" key="5">
    <source>
        <dbReference type="ARBA" id="ARBA00023136"/>
    </source>
</evidence>
<dbReference type="SUPFAM" id="SSF103473">
    <property type="entry name" value="MFS general substrate transporter"/>
    <property type="match status" value="1"/>
</dbReference>
<keyword evidence="4 7" id="KW-1133">Transmembrane helix</keyword>